<accession>A0A1G7K044</accession>
<dbReference type="RefSeq" id="WP_093145579.1">
    <property type="nucleotide sequence ID" value="NZ_BMWO01000044.1"/>
</dbReference>
<proteinExistence type="predicted"/>
<evidence type="ECO:0000313" key="1">
    <source>
        <dbReference type="EMBL" id="SDF30606.1"/>
    </source>
</evidence>
<keyword evidence="2" id="KW-1185">Reference proteome</keyword>
<organism evidence="1 2">
    <name type="scientific">Ulvibacter litoralis</name>
    <dbReference type="NCBI Taxonomy" id="227084"/>
    <lineage>
        <taxon>Bacteria</taxon>
        <taxon>Pseudomonadati</taxon>
        <taxon>Bacteroidota</taxon>
        <taxon>Flavobacteriia</taxon>
        <taxon>Flavobacteriales</taxon>
        <taxon>Flavobacteriaceae</taxon>
        <taxon>Ulvibacter</taxon>
    </lineage>
</organism>
<sequence length="149" mass="17141">MSKQETLADLITNETTSKPKGEKVLKSNYNDWNIETLAEWNSKKINLRISARVPKFHITFENCIIKKAKIISIITRYDNFKIRGKSSSISDLLLSDPIAKNLLKGGNARFELSDKNLIYNVKLKRQDKTSLINVFILIEKLTEKIDMII</sequence>
<evidence type="ECO:0000313" key="2">
    <source>
        <dbReference type="Proteomes" id="UP000199321"/>
    </source>
</evidence>
<protein>
    <submittedName>
        <fullName evidence="1">Uncharacterized protein</fullName>
    </submittedName>
</protein>
<dbReference type="Proteomes" id="UP000199321">
    <property type="component" value="Unassembled WGS sequence"/>
</dbReference>
<reference evidence="1 2" key="1">
    <citation type="submission" date="2016-10" db="EMBL/GenBank/DDBJ databases">
        <authorList>
            <person name="de Groot N.N."/>
        </authorList>
    </citation>
    <scope>NUCLEOTIDE SEQUENCE [LARGE SCALE GENOMIC DNA]</scope>
    <source>
        <strain evidence="1 2">DSM 16195</strain>
    </source>
</reference>
<name>A0A1G7K044_9FLAO</name>
<gene>
    <name evidence="1" type="ORF">SAMN05421855_1412</name>
</gene>
<dbReference type="OrthoDB" id="1443412at2"/>
<dbReference type="AlphaFoldDB" id="A0A1G7K044"/>
<dbReference type="EMBL" id="FNBA01000041">
    <property type="protein sequence ID" value="SDF30606.1"/>
    <property type="molecule type" value="Genomic_DNA"/>
</dbReference>